<proteinExistence type="predicted"/>
<dbReference type="EMBL" id="JAECVW010000002">
    <property type="protein sequence ID" value="MBH8594891.1"/>
    <property type="molecule type" value="Genomic_DNA"/>
</dbReference>
<dbReference type="AlphaFoldDB" id="A0A8I1A8Z9"/>
<evidence type="ECO:0000313" key="1">
    <source>
        <dbReference type="EMBL" id="MBH8594891.1"/>
    </source>
</evidence>
<name>A0A8I1A8Z9_THEIN</name>
<keyword evidence="2" id="KW-1185">Reference proteome</keyword>
<dbReference type="RefSeq" id="WP_131470847.1">
    <property type="nucleotide sequence ID" value="NZ_JACEIR010000008.1"/>
</dbReference>
<sequence>MTEFGIHLGQDHGVTAAQARRIFVLRRGERRIVRCGRRVVRIRRFFLRPGEVLVVICGRGRHRQTFIFVCRGRRIRRTIVRRVRRNTLISVRCV</sequence>
<accession>A0A8I1A8Z9</accession>
<reference evidence="1 2" key="1">
    <citation type="submission" date="2020-12" db="EMBL/GenBank/DDBJ databases">
        <title>WGS of Thermoactinomyces spp.</title>
        <authorList>
            <person name="Cheng K."/>
        </authorList>
    </citation>
    <scope>NUCLEOTIDE SEQUENCE [LARGE SCALE GENOMIC DNA]</scope>
    <source>
        <strain evidence="2">CICC 10671\DSM 43846</strain>
    </source>
</reference>
<protein>
    <submittedName>
        <fullName evidence="1">Uncharacterized protein</fullName>
    </submittedName>
</protein>
<comment type="caution">
    <text evidence="1">The sequence shown here is derived from an EMBL/GenBank/DDBJ whole genome shotgun (WGS) entry which is preliminary data.</text>
</comment>
<organism evidence="1 2">
    <name type="scientific">Thermoactinomyces intermedius</name>
    <dbReference type="NCBI Taxonomy" id="2024"/>
    <lineage>
        <taxon>Bacteria</taxon>
        <taxon>Bacillati</taxon>
        <taxon>Bacillota</taxon>
        <taxon>Bacilli</taxon>
        <taxon>Bacillales</taxon>
        <taxon>Thermoactinomycetaceae</taxon>
        <taxon>Thermoactinomyces</taxon>
    </lineage>
</organism>
<dbReference type="Proteomes" id="UP000633619">
    <property type="component" value="Unassembled WGS sequence"/>
</dbReference>
<evidence type="ECO:0000313" key="2">
    <source>
        <dbReference type="Proteomes" id="UP000633619"/>
    </source>
</evidence>
<gene>
    <name evidence="1" type="ORF">I8U20_06055</name>
</gene>